<gene>
    <name evidence="2" type="ORF">EHS13_00800</name>
</gene>
<evidence type="ECO:0000256" key="1">
    <source>
        <dbReference type="SAM" id="Phobius"/>
    </source>
</evidence>
<evidence type="ECO:0000313" key="3">
    <source>
        <dbReference type="Proteomes" id="UP000426246"/>
    </source>
</evidence>
<feature type="transmembrane region" description="Helical" evidence="1">
    <location>
        <begin position="40"/>
        <end position="66"/>
    </location>
</feature>
<keyword evidence="1" id="KW-0472">Membrane</keyword>
<feature type="transmembrane region" description="Helical" evidence="1">
    <location>
        <begin position="6"/>
        <end position="28"/>
    </location>
</feature>
<dbReference type="KEGG" id="ppsc:EHS13_00800"/>
<evidence type="ECO:0000313" key="2">
    <source>
        <dbReference type="EMBL" id="QGQ99910.1"/>
    </source>
</evidence>
<dbReference type="AlphaFoldDB" id="A0A6B8RTQ6"/>
<proteinExistence type="predicted"/>
<accession>A0A6B8RTQ6</accession>
<organism evidence="2 3">
    <name type="scientific">Paenibacillus psychroresistens</name>
    <dbReference type="NCBI Taxonomy" id="1778678"/>
    <lineage>
        <taxon>Bacteria</taxon>
        <taxon>Bacillati</taxon>
        <taxon>Bacillota</taxon>
        <taxon>Bacilli</taxon>
        <taxon>Bacillales</taxon>
        <taxon>Paenibacillaceae</taxon>
        <taxon>Paenibacillus</taxon>
    </lineage>
</organism>
<protein>
    <submittedName>
        <fullName evidence="2">Uncharacterized protein</fullName>
    </submittedName>
</protein>
<keyword evidence="1" id="KW-1133">Transmembrane helix</keyword>
<dbReference type="OrthoDB" id="2943819at2"/>
<sequence>MSVKSWVGTTLLLMIPLVNIILLFVWAFGEGVNLNKQNYAKASLIIIGCVAAIYIVLFVVIIGLVVNAN</sequence>
<name>A0A6B8RTQ6_9BACL</name>
<keyword evidence="3" id="KW-1185">Reference proteome</keyword>
<dbReference type="Proteomes" id="UP000426246">
    <property type="component" value="Chromosome"/>
</dbReference>
<keyword evidence="1" id="KW-0812">Transmembrane</keyword>
<reference evidence="3" key="1">
    <citation type="submission" date="2018-11" db="EMBL/GenBank/DDBJ databases">
        <title>Complete genome sequence of Paenibacillus sp. ML311-T8.</title>
        <authorList>
            <person name="Nam Y.-D."/>
            <person name="Kang J."/>
            <person name="Chung W.-H."/>
            <person name="Park Y.S."/>
        </authorList>
    </citation>
    <scope>NUCLEOTIDE SEQUENCE [LARGE SCALE GENOMIC DNA]</scope>
    <source>
        <strain evidence="3">ML311-T8</strain>
    </source>
</reference>
<dbReference type="EMBL" id="CP034235">
    <property type="protein sequence ID" value="QGQ99910.1"/>
    <property type="molecule type" value="Genomic_DNA"/>
</dbReference>